<feature type="compositionally biased region" description="Acidic residues" evidence="1">
    <location>
        <begin position="100"/>
        <end position="110"/>
    </location>
</feature>
<evidence type="ECO:0000313" key="3">
    <source>
        <dbReference type="Proteomes" id="UP000000763"/>
    </source>
</evidence>
<dbReference type="Proteomes" id="UP000000763">
    <property type="component" value="Chromosome 6"/>
</dbReference>
<sequence length="121" mass="13119">MDAGSATCRRSLLGLARRLLRAAPPGAAPPAACRVRSRWVREGRRRPLPGWEEEGEEGEERVRMGGGRGGGGEGDGSEERSDGKGGVGWEGRRGRRGPGWEEEGREGDESEERRGRLLVRG</sequence>
<reference evidence="3" key="1">
    <citation type="journal article" date="2005" name="Nature">
        <title>The map-based sequence of the rice genome.</title>
        <authorList>
            <consortium name="International rice genome sequencing project (IRGSP)"/>
            <person name="Matsumoto T."/>
            <person name="Wu J."/>
            <person name="Kanamori H."/>
            <person name="Katayose Y."/>
            <person name="Fujisawa M."/>
            <person name="Namiki N."/>
            <person name="Mizuno H."/>
            <person name="Yamamoto K."/>
            <person name="Antonio B.A."/>
            <person name="Baba T."/>
            <person name="Sakata K."/>
            <person name="Nagamura Y."/>
            <person name="Aoki H."/>
            <person name="Arikawa K."/>
            <person name="Arita K."/>
            <person name="Bito T."/>
            <person name="Chiden Y."/>
            <person name="Fujitsuka N."/>
            <person name="Fukunaka R."/>
            <person name="Hamada M."/>
            <person name="Harada C."/>
            <person name="Hayashi A."/>
            <person name="Hijishita S."/>
            <person name="Honda M."/>
            <person name="Hosokawa S."/>
            <person name="Ichikawa Y."/>
            <person name="Idonuma A."/>
            <person name="Iijima M."/>
            <person name="Ikeda M."/>
            <person name="Ikeno M."/>
            <person name="Ito K."/>
            <person name="Ito S."/>
            <person name="Ito T."/>
            <person name="Ito Y."/>
            <person name="Ito Y."/>
            <person name="Iwabuchi A."/>
            <person name="Kamiya K."/>
            <person name="Karasawa W."/>
            <person name="Kurita K."/>
            <person name="Katagiri S."/>
            <person name="Kikuta A."/>
            <person name="Kobayashi H."/>
            <person name="Kobayashi N."/>
            <person name="Machita K."/>
            <person name="Maehara T."/>
            <person name="Masukawa M."/>
            <person name="Mizubayashi T."/>
            <person name="Mukai Y."/>
            <person name="Nagasaki H."/>
            <person name="Nagata Y."/>
            <person name="Naito S."/>
            <person name="Nakashima M."/>
            <person name="Nakama Y."/>
            <person name="Nakamichi Y."/>
            <person name="Nakamura M."/>
            <person name="Meguro A."/>
            <person name="Negishi M."/>
            <person name="Ohta I."/>
            <person name="Ohta T."/>
            <person name="Okamoto M."/>
            <person name="Ono N."/>
            <person name="Saji S."/>
            <person name="Sakaguchi M."/>
            <person name="Sakai K."/>
            <person name="Shibata M."/>
            <person name="Shimokawa T."/>
            <person name="Song J."/>
            <person name="Takazaki Y."/>
            <person name="Terasawa K."/>
            <person name="Tsugane M."/>
            <person name="Tsuji K."/>
            <person name="Ueda S."/>
            <person name="Waki K."/>
            <person name="Yamagata H."/>
            <person name="Yamamoto M."/>
            <person name="Yamamoto S."/>
            <person name="Yamane H."/>
            <person name="Yoshiki S."/>
            <person name="Yoshihara R."/>
            <person name="Yukawa K."/>
            <person name="Zhong H."/>
            <person name="Yano M."/>
            <person name="Yuan Q."/>
            <person name="Ouyang S."/>
            <person name="Liu J."/>
            <person name="Jones K.M."/>
            <person name="Gansberger K."/>
            <person name="Moffat K."/>
            <person name="Hill J."/>
            <person name="Bera J."/>
            <person name="Fadrosh D."/>
            <person name="Jin S."/>
            <person name="Johri S."/>
            <person name="Kim M."/>
            <person name="Overton L."/>
            <person name="Reardon M."/>
            <person name="Tsitrin T."/>
            <person name="Vuong H."/>
            <person name="Weaver B."/>
            <person name="Ciecko A."/>
            <person name="Tallon L."/>
            <person name="Jackson J."/>
            <person name="Pai G."/>
            <person name="Aken S.V."/>
            <person name="Utterback T."/>
            <person name="Reidmuller S."/>
            <person name="Feldblyum T."/>
            <person name="Hsiao J."/>
            <person name="Zismann V."/>
            <person name="Iobst S."/>
            <person name="de Vazeille A.R."/>
            <person name="Buell C.R."/>
            <person name="Ying K."/>
            <person name="Li Y."/>
            <person name="Lu T."/>
            <person name="Huang Y."/>
            <person name="Zhao Q."/>
            <person name="Feng Q."/>
            <person name="Zhang L."/>
            <person name="Zhu J."/>
            <person name="Weng Q."/>
            <person name="Mu J."/>
            <person name="Lu Y."/>
            <person name="Fan D."/>
            <person name="Liu Y."/>
            <person name="Guan J."/>
            <person name="Zhang Y."/>
            <person name="Yu S."/>
            <person name="Liu X."/>
            <person name="Zhang Y."/>
            <person name="Hong G."/>
            <person name="Han B."/>
            <person name="Choisne N."/>
            <person name="Demange N."/>
            <person name="Orjeda G."/>
            <person name="Samain S."/>
            <person name="Cattolico L."/>
            <person name="Pelletier E."/>
            <person name="Couloux A."/>
            <person name="Segurens B."/>
            <person name="Wincker P."/>
            <person name="D'Hont A."/>
            <person name="Scarpelli C."/>
            <person name="Weissenbach J."/>
            <person name="Salanoubat M."/>
            <person name="Quetier F."/>
            <person name="Yu Y."/>
            <person name="Kim H.R."/>
            <person name="Rambo T."/>
            <person name="Currie J."/>
            <person name="Collura K."/>
            <person name="Luo M."/>
            <person name="Yang T."/>
            <person name="Ammiraju J.S.S."/>
            <person name="Engler F."/>
            <person name="Soderlund C."/>
            <person name="Wing R.A."/>
            <person name="Palmer L.E."/>
            <person name="de la Bastide M."/>
            <person name="Spiegel L."/>
            <person name="Nascimento L."/>
            <person name="Zutavern T."/>
            <person name="O'Shaughnessy A."/>
            <person name="Dike S."/>
            <person name="Dedhia N."/>
            <person name="Preston R."/>
            <person name="Balija V."/>
            <person name="McCombie W.R."/>
            <person name="Chow T."/>
            <person name="Chen H."/>
            <person name="Chung M."/>
            <person name="Chen C."/>
            <person name="Shaw J."/>
            <person name="Wu H."/>
            <person name="Hsiao K."/>
            <person name="Chao Y."/>
            <person name="Chu M."/>
            <person name="Cheng C."/>
            <person name="Hour A."/>
            <person name="Lee P."/>
            <person name="Lin S."/>
            <person name="Lin Y."/>
            <person name="Liou J."/>
            <person name="Liu S."/>
            <person name="Hsing Y."/>
            <person name="Raghuvanshi S."/>
            <person name="Mohanty A."/>
            <person name="Bharti A.K."/>
            <person name="Gaur A."/>
            <person name="Gupta V."/>
            <person name="Kumar D."/>
            <person name="Ravi V."/>
            <person name="Vij S."/>
            <person name="Kapur A."/>
            <person name="Khurana P."/>
            <person name="Khurana P."/>
            <person name="Khurana J.P."/>
            <person name="Tyagi A.K."/>
            <person name="Gaikwad K."/>
            <person name="Singh A."/>
            <person name="Dalal V."/>
            <person name="Srivastava S."/>
            <person name="Dixit A."/>
            <person name="Pal A.K."/>
            <person name="Ghazi I.A."/>
            <person name="Yadav M."/>
            <person name="Pandit A."/>
            <person name="Bhargava A."/>
            <person name="Sureshbabu K."/>
            <person name="Batra K."/>
            <person name="Sharma T.R."/>
            <person name="Mohapatra T."/>
            <person name="Singh N.K."/>
            <person name="Messing J."/>
            <person name="Nelson A.B."/>
            <person name="Fuks G."/>
            <person name="Kavchok S."/>
            <person name="Keizer G."/>
            <person name="Linton E."/>
            <person name="Llaca V."/>
            <person name="Song R."/>
            <person name="Tanyolac B."/>
            <person name="Young S."/>
            <person name="Ho-Il K."/>
            <person name="Hahn J.H."/>
            <person name="Sangsakoo G."/>
            <person name="Vanavichit A."/>
            <person name="de Mattos Luiz.A.T."/>
            <person name="Zimmer P.D."/>
            <person name="Malone G."/>
            <person name="Dellagostin O."/>
            <person name="de Oliveira A.C."/>
            <person name="Bevan M."/>
            <person name="Bancroft I."/>
            <person name="Minx P."/>
            <person name="Cordum H."/>
            <person name="Wilson R."/>
            <person name="Cheng Z."/>
            <person name="Jin W."/>
            <person name="Jiang J."/>
            <person name="Leong S.A."/>
            <person name="Iwama H."/>
            <person name="Gojobori T."/>
            <person name="Itoh T."/>
            <person name="Niimura Y."/>
            <person name="Fujii Y."/>
            <person name="Habara T."/>
            <person name="Sakai H."/>
            <person name="Sato Y."/>
            <person name="Wilson G."/>
            <person name="Kumar K."/>
            <person name="McCouch S."/>
            <person name="Juretic N."/>
            <person name="Hoen D."/>
            <person name="Wright S."/>
            <person name="Bruskiewich R."/>
            <person name="Bureau T."/>
            <person name="Miyao A."/>
            <person name="Hirochika H."/>
            <person name="Nishikawa T."/>
            <person name="Kadowaki K."/>
            <person name="Sugiura M."/>
            <person name="Burr B."/>
            <person name="Sasaki T."/>
        </authorList>
    </citation>
    <scope>NUCLEOTIDE SEQUENCE [LARGE SCALE GENOMIC DNA]</scope>
    <source>
        <strain evidence="3">cv. Nipponbare</strain>
    </source>
</reference>
<protein>
    <submittedName>
        <fullName evidence="2">Uncharacterized protein</fullName>
    </submittedName>
</protein>
<organism evidence="2 3">
    <name type="scientific">Oryza sativa subsp. japonica</name>
    <name type="common">Rice</name>
    <dbReference type="NCBI Taxonomy" id="39947"/>
    <lineage>
        <taxon>Eukaryota</taxon>
        <taxon>Viridiplantae</taxon>
        <taxon>Streptophyta</taxon>
        <taxon>Embryophyta</taxon>
        <taxon>Tracheophyta</taxon>
        <taxon>Spermatophyta</taxon>
        <taxon>Magnoliopsida</taxon>
        <taxon>Liliopsida</taxon>
        <taxon>Poales</taxon>
        <taxon>Poaceae</taxon>
        <taxon>BOP clade</taxon>
        <taxon>Oryzoideae</taxon>
        <taxon>Oryzeae</taxon>
        <taxon>Oryzinae</taxon>
        <taxon>Oryza</taxon>
        <taxon>Oryza sativa</taxon>
    </lineage>
</organism>
<name>Q67UR0_ORYSJ</name>
<dbReference type="EMBL" id="AP005453">
    <property type="protein sequence ID" value="BAD38109.1"/>
    <property type="molecule type" value="Genomic_DNA"/>
</dbReference>
<evidence type="ECO:0000313" key="2">
    <source>
        <dbReference type="EMBL" id="BAD38109.1"/>
    </source>
</evidence>
<gene>
    <name evidence="2" type="primary">P0453H04.28</name>
</gene>
<evidence type="ECO:0000256" key="1">
    <source>
        <dbReference type="SAM" id="MobiDB-lite"/>
    </source>
</evidence>
<feature type="region of interest" description="Disordered" evidence="1">
    <location>
        <begin position="44"/>
        <end position="121"/>
    </location>
</feature>
<reference evidence="3" key="2">
    <citation type="journal article" date="2008" name="Nucleic Acids Res.">
        <title>The rice annotation project database (RAP-DB): 2008 update.</title>
        <authorList>
            <consortium name="The rice annotation project (RAP)"/>
        </authorList>
    </citation>
    <scope>GENOME REANNOTATION</scope>
    <source>
        <strain evidence="3">cv. Nipponbare</strain>
    </source>
</reference>
<proteinExistence type="predicted"/>
<dbReference type="AlphaFoldDB" id="Q67UR0"/>
<accession>Q67UR0</accession>
<feature type="compositionally biased region" description="Gly residues" evidence="1">
    <location>
        <begin position="64"/>
        <end position="74"/>
    </location>
</feature>